<dbReference type="GeneID" id="107429815"/>
<keyword evidence="5" id="KW-0326">Glycosidase</keyword>
<dbReference type="KEGG" id="zju:107429815"/>
<evidence type="ECO:0000256" key="5">
    <source>
        <dbReference type="RuleBase" id="RU000509"/>
    </source>
</evidence>
<feature type="active site" description="Proton donor" evidence="4">
    <location>
        <position position="265"/>
    </location>
</feature>
<accession>A0A6P4ALM1</accession>
<dbReference type="EC" id="3.2.1.2" evidence="5"/>
<gene>
    <name evidence="7" type="primary">LOC107429815</name>
</gene>
<feature type="active site" description="Proton acceptor" evidence="4">
    <location>
        <position position="466"/>
    </location>
</feature>
<dbReference type="InParanoid" id="A0A6P4ALM1"/>
<dbReference type="Proteomes" id="UP001652623">
    <property type="component" value="Chromosome 6"/>
</dbReference>
<proteinExistence type="inferred from homology"/>
<evidence type="ECO:0000313" key="7">
    <source>
        <dbReference type="RefSeq" id="XP_015896050.1"/>
    </source>
</evidence>
<dbReference type="Gene3D" id="3.20.20.80">
    <property type="entry name" value="Glycosidases"/>
    <property type="match status" value="1"/>
</dbReference>
<dbReference type="PANTHER" id="PTHR31352">
    <property type="entry name" value="BETA-AMYLASE 1, CHLOROPLASTIC"/>
    <property type="match status" value="1"/>
</dbReference>
<organism evidence="6 7">
    <name type="scientific">Ziziphus jujuba</name>
    <name type="common">Chinese jujube</name>
    <name type="synonym">Ziziphus sativa</name>
    <dbReference type="NCBI Taxonomy" id="326968"/>
    <lineage>
        <taxon>Eukaryota</taxon>
        <taxon>Viridiplantae</taxon>
        <taxon>Streptophyta</taxon>
        <taxon>Embryophyta</taxon>
        <taxon>Tracheophyta</taxon>
        <taxon>Spermatophyta</taxon>
        <taxon>Magnoliopsida</taxon>
        <taxon>eudicotyledons</taxon>
        <taxon>Gunneridae</taxon>
        <taxon>Pentapetalae</taxon>
        <taxon>rosids</taxon>
        <taxon>fabids</taxon>
        <taxon>Rosales</taxon>
        <taxon>Rhamnaceae</taxon>
        <taxon>Paliureae</taxon>
        <taxon>Ziziphus</taxon>
    </lineage>
</organism>
<keyword evidence="2 5" id="KW-0119">Carbohydrate metabolism</keyword>
<evidence type="ECO:0000256" key="3">
    <source>
        <dbReference type="ARBA" id="ARBA00023326"/>
    </source>
</evidence>
<dbReference type="RefSeq" id="XP_015896050.1">
    <property type="nucleotide sequence ID" value="XM_016040564.4"/>
</dbReference>
<evidence type="ECO:0000256" key="1">
    <source>
        <dbReference type="ARBA" id="ARBA00005652"/>
    </source>
</evidence>
<evidence type="ECO:0000256" key="4">
    <source>
        <dbReference type="PIRSR" id="PIRSR601554-1"/>
    </source>
</evidence>
<dbReference type="SUPFAM" id="SSF51445">
    <property type="entry name" value="(Trans)glycosidases"/>
    <property type="match status" value="1"/>
</dbReference>
<reference evidence="7" key="1">
    <citation type="submission" date="2025-08" db="UniProtKB">
        <authorList>
            <consortium name="RefSeq"/>
        </authorList>
    </citation>
    <scope>IDENTIFICATION</scope>
    <source>
        <tissue evidence="7">Seedling</tissue>
    </source>
</reference>
<name>A0A6P4ALM1_ZIZJJ</name>
<evidence type="ECO:0000256" key="2">
    <source>
        <dbReference type="ARBA" id="ARBA00023277"/>
    </source>
</evidence>
<dbReference type="InterPro" id="IPR001554">
    <property type="entry name" value="Glyco_hydro_14"/>
</dbReference>
<dbReference type="GO" id="GO:0000272">
    <property type="term" value="P:polysaccharide catabolic process"/>
    <property type="evidence" value="ECO:0007669"/>
    <property type="project" value="UniProtKB-KW"/>
</dbReference>
<comment type="catalytic activity">
    <reaction evidence="5">
        <text>Hydrolysis of (1-&gt;4)-alpha-D-glucosidic linkages in polysaccharides so as to remove successive maltose units from the non-reducing ends of the chains.</text>
        <dbReference type="EC" id="3.2.1.2"/>
    </reaction>
</comment>
<keyword evidence="5" id="KW-0378">Hydrolase</keyword>
<dbReference type="SMR" id="A0A6P4ALM1"/>
<evidence type="ECO:0000313" key="6">
    <source>
        <dbReference type="Proteomes" id="UP001652623"/>
    </source>
</evidence>
<dbReference type="AlphaFoldDB" id="A0A6P4ALM1"/>
<sequence>MAIAYPTSPTFSASFYCIRRESPVGLAQFPSIALSHTRRTVARIHPLAHRLAVSSRLNSTTPSGAGGSVSPDNGDLQYELFHGFSPQRRTGSPVYVMLPVDAVGPDGLVRRRKAMLQSFRALALAGVEGVVMEVWWGLVERKRPMVYEWKGYSEIVELARKCGLKVRAVMAFHQCGTSPDEPHWIPLPLWVLEEIDKDPDIAYCDRFGRRNMEYISLGCDTLPVLRGRSPIQAYSDFMRNFRDTFRPSLGVIITGIQVGMGPDGELRYPSCPSRMMTWAWRFRELGEFQCYDKYMLASLNACARKVGMREWGDGGPLGTGSLMHNPEFTEFFNSYTGSWRTPYGEFFLEWYSRMLLMHGERICREAETIFRGTKVNTSAKVAAIHWHYKKQSHPSELTAGYYNTGSRDGYLPIARMFARYGFTLCCSCFEMKDVEEKPVHPFSSPEGFLMQLLWAARRCDVPLQGENSGANLDDSSFEQIVKMAKFYSGGIEKPSFSFNFVRMQKNMFEYNNWHRFTNFVRQMSSGDIFRAKLESGGDINHCPSFILSDAAKVGIAFTYC</sequence>
<comment type="similarity">
    <text evidence="1 5">Belongs to the glycosyl hydrolase 14 family.</text>
</comment>
<dbReference type="PRINTS" id="PR00750">
    <property type="entry name" value="BETAAMYLASE"/>
</dbReference>
<dbReference type="GO" id="GO:0016161">
    <property type="term" value="F:beta-amylase activity"/>
    <property type="evidence" value="ECO:0007669"/>
    <property type="project" value="UniProtKB-EC"/>
</dbReference>
<dbReference type="Pfam" id="PF01373">
    <property type="entry name" value="Glyco_hydro_14"/>
    <property type="match status" value="1"/>
</dbReference>
<keyword evidence="3 5" id="KW-0624">Polysaccharide degradation</keyword>
<protein>
    <recommendedName>
        <fullName evidence="5">Beta-amylase</fullName>
        <ecNumber evidence="5">3.2.1.2</ecNumber>
    </recommendedName>
</protein>
<keyword evidence="6" id="KW-1185">Reference proteome</keyword>
<dbReference type="PANTHER" id="PTHR31352:SF7">
    <property type="entry name" value="BETA-AMYLASE"/>
    <property type="match status" value="1"/>
</dbReference>
<dbReference type="InterPro" id="IPR017853">
    <property type="entry name" value="GH"/>
</dbReference>